<feature type="region of interest" description="Disordered" evidence="1">
    <location>
        <begin position="1"/>
        <end position="41"/>
    </location>
</feature>
<comment type="caution">
    <text evidence="2">The sequence shown here is derived from an EMBL/GenBank/DDBJ whole genome shotgun (WGS) entry which is preliminary data.</text>
</comment>
<dbReference type="EMBL" id="SPHZ02000001">
    <property type="protein sequence ID" value="KAF0934791.1"/>
    <property type="molecule type" value="Genomic_DNA"/>
</dbReference>
<dbReference type="AlphaFoldDB" id="A0A6G1FD56"/>
<evidence type="ECO:0000256" key="1">
    <source>
        <dbReference type="SAM" id="MobiDB-lite"/>
    </source>
</evidence>
<reference evidence="2 3" key="1">
    <citation type="submission" date="2019-11" db="EMBL/GenBank/DDBJ databases">
        <title>Whole genome sequence of Oryza granulata.</title>
        <authorList>
            <person name="Li W."/>
        </authorList>
    </citation>
    <scope>NUCLEOTIDE SEQUENCE [LARGE SCALE GENOMIC DNA]</scope>
    <source>
        <strain evidence="3">cv. Menghai</strain>
        <tissue evidence="2">Leaf</tissue>
    </source>
</reference>
<proteinExistence type="predicted"/>
<accession>A0A6G1FD56</accession>
<keyword evidence="3" id="KW-1185">Reference proteome</keyword>
<gene>
    <name evidence="2" type="ORF">E2562_028776</name>
</gene>
<evidence type="ECO:0000313" key="2">
    <source>
        <dbReference type="EMBL" id="KAF0934791.1"/>
    </source>
</evidence>
<protein>
    <submittedName>
        <fullName evidence="2">Uncharacterized protein</fullName>
    </submittedName>
</protein>
<organism evidence="2 3">
    <name type="scientific">Oryza meyeriana var. granulata</name>
    <dbReference type="NCBI Taxonomy" id="110450"/>
    <lineage>
        <taxon>Eukaryota</taxon>
        <taxon>Viridiplantae</taxon>
        <taxon>Streptophyta</taxon>
        <taxon>Embryophyta</taxon>
        <taxon>Tracheophyta</taxon>
        <taxon>Spermatophyta</taxon>
        <taxon>Magnoliopsida</taxon>
        <taxon>Liliopsida</taxon>
        <taxon>Poales</taxon>
        <taxon>Poaceae</taxon>
        <taxon>BOP clade</taxon>
        <taxon>Oryzoideae</taxon>
        <taxon>Oryzeae</taxon>
        <taxon>Oryzinae</taxon>
        <taxon>Oryza</taxon>
        <taxon>Oryza meyeriana</taxon>
    </lineage>
</organism>
<evidence type="ECO:0000313" key="3">
    <source>
        <dbReference type="Proteomes" id="UP000479710"/>
    </source>
</evidence>
<name>A0A6G1FD56_9ORYZ</name>
<dbReference type="Proteomes" id="UP000479710">
    <property type="component" value="Unassembled WGS sequence"/>
</dbReference>
<sequence length="135" mass="14395">MARPSSGHRSLGKEREEDQGDAELPSSHGAGNGTGGMNAGKAVQRRVRRFARCTWECCAGSGMRAGGVGLVGTESWGGGLRRGGGGRWVFSFGIECECGQISLYLLSVDMLEHILAGQHGMWPLNLNPNNVNCKY</sequence>